<dbReference type="Proteomes" id="UP000006967">
    <property type="component" value="Unassembled WGS sequence"/>
</dbReference>
<name>A0A9W5KR57_BACCE</name>
<dbReference type="AlphaFoldDB" id="A0A9W5KR57"/>
<reference evidence="1 2" key="1">
    <citation type="submission" date="2012-04" db="EMBL/GenBank/DDBJ databases">
        <title>The Genome Sequence of Bacillus cereus VD154.</title>
        <authorList>
            <consortium name="The Broad Institute Genome Sequencing Platform"/>
            <consortium name="The Broad Institute Genome Sequencing Center for Infectious Disease"/>
            <person name="Feldgarden M."/>
            <person name="Van der Auwera G.A."/>
            <person name="Mahillon J."/>
            <person name="Duprez V."/>
            <person name="Timmery S."/>
            <person name="Mattelet C."/>
            <person name="Dierick K."/>
            <person name="Sun M."/>
            <person name="Yu Z."/>
            <person name="Zhu L."/>
            <person name="Hu X."/>
            <person name="Shank E.B."/>
            <person name="Swiecicka I."/>
            <person name="Hansen B.M."/>
            <person name="Andrup L."/>
            <person name="Young S.K."/>
            <person name="Zeng Q."/>
            <person name="Gargeya S."/>
            <person name="Fitzgerald M."/>
            <person name="Haas B."/>
            <person name="Abouelleil A."/>
            <person name="Alvarado L."/>
            <person name="Arachchi H.M."/>
            <person name="Berlin A."/>
            <person name="Chapman S.B."/>
            <person name="Goldberg J."/>
            <person name="Griggs A."/>
            <person name="Gujja S."/>
            <person name="Hansen M."/>
            <person name="Howarth C."/>
            <person name="Imamovic A."/>
            <person name="Larimer J."/>
            <person name="McCowen C."/>
            <person name="Montmayeur A."/>
            <person name="Murphy C."/>
            <person name="Neiman D."/>
            <person name="Pearson M."/>
            <person name="Priest M."/>
            <person name="Roberts A."/>
            <person name="Saif S."/>
            <person name="Shea T."/>
            <person name="Sisk P."/>
            <person name="Sykes S."/>
            <person name="Wortman J."/>
            <person name="Nusbaum C."/>
            <person name="Birren B."/>
        </authorList>
    </citation>
    <scope>NUCLEOTIDE SEQUENCE [LARGE SCALE GENOMIC DNA]</scope>
    <source>
        <strain evidence="1 2">VD154</strain>
    </source>
</reference>
<organism evidence="1 2">
    <name type="scientific">Bacillus cereus VD154</name>
    <dbReference type="NCBI Taxonomy" id="1053238"/>
    <lineage>
        <taxon>Bacteria</taxon>
        <taxon>Bacillati</taxon>
        <taxon>Bacillota</taxon>
        <taxon>Bacilli</taxon>
        <taxon>Bacillales</taxon>
        <taxon>Bacillaceae</taxon>
        <taxon>Bacillus</taxon>
        <taxon>Bacillus cereus group</taxon>
    </lineage>
</organism>
<protein>
    <submittedName>
        <fullName evidence="1">Pesticidal crystal protein cry5Ac</fullName>
    </submittedName>
</protein>
<proteinExistence type="predicted"/>
<dbReference type="EMBL" id="AHFG01000093">
    <property type="protein sequence ID" value="EJR62420.1"/>
    <property type="molecule type" value="Genomic_DNA"/>
</dbReference>
<gene>
    <name evidence="1" type="ORF">IK5_05921</name>
</gene>
<evidence type="ECO:0000313" key="2">
    <source>
        <dbReference type="Proteomes" id="UP000006967"/>
    </source>
</evidence>
<comment type="caution">
    <text evidence="1">The sequence shown here is derived from an EMBL/GenBank/DDBJ whole genome shotgun (WGS) entry which is preliminary data.</text>
</comment>
<sequence length="29" mass="3185">MSTLNELYPSVPYNVLAYTPPSFLPDPGT</sequence>
<accession>A0A9W5KR57</accession>
<evidence type="ECO:0000313" key="1">
    <source>
        <dbReference type="EMBL" id="EJR62420.1"/>
    </source>
</evidence>